<evidence type="ECO:0000313" key="6">
    <source>
        <dbReference type="EMBL" id="CUQ19189.1"/>
    </source>
</evidence>
<organism evidence="6 7">
    <name type="scientific">Anaerotruncus colihominis</name>
    <dbReference type="NCBI Taxonomy" id="169435"/>
    <lineage>
        <taxon>Bacteria</taxon>
        <taxon>Bacillati</taxon>
        <taxon>Bacillota</taxon>
        <taxon>Clostridia</taxon>
        <taxon>Eubacteriales</taxon>
        <taxon>Oscillospiraceae</taxon>
        <taxon>Anaerotruncus</taxon>
    </lineage>
</organism>
<protein>
    <submittedName>
        <fullName evidence="6">Phage-related minor tail protein</fullName>
    </submittedName>
</protein>
<dbReference type="Proteomes" id="UP000095765">
    <property type="component" value="Unassembled WGS sequence"/>
</dbReference>
<gene>
    <name evidence="6" type="ORF">ERS852551_03483</name>
</gene>
<feature type="domain" description="Phage tail tape measure protein" evidence="5">
    <location>
        <begin position="224"/>
        <end position="418"/>
    </location>
</feature>
<dbReference type="PANTHER" id="PTHR37813:SF1">
    <property type="entry name" value="FELS-2 PROPHAGE PROTEIN"/>
    <property type="match status" value="1"/>
</dbReference>
<feature type="transmembrane region" description="Helical" evidence="4">
    <location>
        <begin position="786"/>
        <end position="809"/>
    </location>
</feature>
<dbReference type="InterPro" id="IPR011989">
    <property type="entry name" value="ARM-like"/>
</dbReference>
<feature type="transmembrane region" description="Helical" evidence="4">
    <location>
        <begin position="687"/>
        <end position="710"/>
    </location>
</feature>
<evidence type="ECO:0000259" key="5">
    <source>
        <dbReference type="Pfam" id="PF10145"/>
    </source>
</evidence>
<sequence>MAAGAQKVFSLVFQIQAAVGSNFNSSFTSAQNAARKLQNELSGINALQSKVNGYQKQAEVIEKSKEKLAALTEEQAHLRQAMSQTEQPSEALRRAYERNARQIEQTNASIQNQQQRLDELGNELRDAGVDTDRLTEENDRLADSYNRVRQNQERLAHLADAQQKNAAAISKTKARLAGTIGVISAVGAAIYAGPVQQSIKFQSSMAKVGTIADTAALPLNALQKDIVSLSNEIGVNANDIAEDVYNAISAGQKTEDAVGFVGQAVKLAKGGFAETGQALDVMTTILNAYGKESSEAGAVADMLIQTQNKGKVTVAELSSVMGKIIPTANANNVALEQLCAGYAIMTARGIAAAETTTYMNSMLNELGKTGTTADKTLRAAAGGSFKDLMAQGMSVAEVLDILQAEATKGGKSLADMFGSAEAGKAALTLMADGVDGFNLQVAGMLDSTGAAESAFKKMSETTEEKIAKAKNALNNLAIVLGDTFLPYVTTGAQKVSELVIKFSAWAQENPELLSTIVKIGAGIAAFAVGGKAAKLGFLEIKGGILSVATVFTKLKAMGGIQGVLGNLGGIKGIFSGIGEKLLPIAGIATGIAVAIKLISGNLDEVRGFIKRTFGDTGLAIFDKVWGVITNIGNAIKGVFSGGNLTGARNFFQNTFGEAGVAAFDAMIGVVEQLKAVLPGLLDQLGQMAMAIFPVIMNAVSALLPAIMQIVGSLLPPLVSLIGELLPVIMQIASAILPVITQLIQTIAPVITDIVNAVLPVLIDLFNTFMPIITQLVQAVLPVLQQILQALTPVITILAEIFGGVLGAAINSVSQIISGLMSVIGGLINFITGVFTGNWAQAWEGVKNIFKGIFDTLAGIVKAPINAIIGIINGAISGINKVGFDIPDWVPFVGGKQFRINIPQIPMLAKGSRNAPDTFIAGERGPELITNGKGRTVFTALQTERIMSNAGAAQQGAQQVIITLAPALIAALAAAPAVSTVHSAAVVPQMQAAELQAAPVQQGGTVFRFESAPVFNVNGGDQEEMRQMFEEYHDRTLQDVEEMQRQKEADERRGRYE</sequence>
<evidence type="ECO:0000256" key="3">
    <source>
        <dbReference type="SAM" id="MobiDB-lite"/>
    </source>
</evidence>
<feature type="transmembrane region" description="Helical" evidence="4">
    <location>
        <begin position="815"/>
        <end position="839"/>
    </location>
</feature>
<dbReference type="SUPFAM" id="SSF48371">
    <property type="entry name" value="ARM repeat"/>
    <property type="match status" value="1"/>
</dbReference>
<feature type="transmembrane region" description="Helical" evidence="4">
    <location>
        <begin position="717"/>
        <end position="739"/>
    </location>
</feature>
<dbReference type="InterPro" id="IPR010090">
    <property type="entry name" value="Phage_tape_meas"/>
</dbReference>
<reference evidence="6 7" key="1">
    <citation type="submission" date="2015-09" db="EMBL/GenBank/DDBJ databases">
        <authorList>
            <consortium name="Pathogen Informatics"/>
        </authorList>
    </citation>
    <scope>NUCLEOTIDE SEQUENCE [LARGE SCALE GENOMIC DNA]</scope>
    <source>
        <strain evidence="6 7">2789STDY5834939</strain>
    </source>
</reference>
<evidence type="ECO:0000256" key="1">
    <source>
        <dbReference type="ARBA" id="ARBA00022612"/>
    </source>
</evidence>
<accession>A0A174UJB5</accession>
<feature type="region of interest" description="Disordered" evidence="3">
    <location>
        <begin position="1033"/>
        <end position="1056"/>
    </location>
</feature>
<keyword evidence="4" id="KW-1133">Transmembrane helix</keyword>
<keyword evidence="1" id="KW-1188">Viral release from host cell</keyword>
<keyword evidence="2" id="KW-0175">Coiled coil</keyword>
<keyword evidence="4" id="KW-0472">Membrane</keyword>
<keyword evidence="4" id="KW-0812">Transmembrane</keyword>
<evidence type="ECO:0000256" key="2">
    <source>
        <dbReference type="SAM" id="Coils"/>
    </source>
</evidence>
<proteinExistence type="predicted"/>
<dbReference type="PANTHER" id="PTHR37813">
    <property type="entry name" value="FELS-2 PROPHAGE PROTEIN"/>
    <property type="match status" value="1"/>
</dbReference>
<feature type="transmembrane region" description="Helical" evidence="4">
    <location>
        <begin position="745"/>
        <end position="765"/>
    </location>
</feature>
<evidence type="ECO:0000256" key="4">
    <source>
        <dbReference type="SAM" id="Phobius"/>
    </source>
</evidence>
<dbReference type="InterPro" id="IPR016024">
    <property type="entry name" value="ARM-type_fold"/>
</dbReference>
<dbReference type="EMBL" id="CZBE01000034">
    <property type="protein sequence ID" value="CUQ19189.1"/>
    <property type="molecule type" value="Genomic_DNA"/>
</dbReference>
<feature type="coiled-coil region" evidence="2">
    <location>
        <begin position="44"/>
        <end position="151"/>
    </location>
</feature>
<evidence type="ECO:0000313" key="7">
    <source>
        <dbReference type="Proteomes" id="UP000095765"/>
    </source>
</evidence>
<dbReference type="OrthoDB" id="9780715at2"/>
<dbReference type="AlphaFoldDB" id="A0A174UJB5"/>
<name>A0A174UJB5_9FIRM</name>
<dbReference type="NCBIfam" id="TIGR01760">
    <property type="entry name" value="tape_meas_TP901"/>
    <property type="match status" value="1"/>
</dbReference>
<dbReference type="Pfam" id="PF10145">
    <property type="entry name" value="PhageMin_Tail"/>
    <property type="match status" value="1"/>
</dbReference>
<dbReference type="Gene3D" id="1.25.10.10">
    <property type="entry name" value="Leucine-rich Repeat Variant"/>
    <property type="match status" value="1"/>
</dbReference>